<dbReference type="EMBL" id="LR903523">
    <property type="protein sequence ID" value="CAD7251989.1"/>
    <property type="molecule type" value="Genomic_DNA"/>
</dbReference>
<evidence type="ECO:0000313" key="1">
    <source>
        <dbReference type="EMBL" id="CAD7251989.1"/>
    </source>
</evidence>
<evidence type="ECO:0000313" key="2">
    <source>
        <dbReference type="Proteomes" id="UP000677054"/>
    </source>
</evidence>
<dbReference type="AlphaFoldDB" id="A0A7R9FR52"/>
<reference evidence="1" key="1">
    <citation type="submission" date="2020-11" db="EMBL/GenBank/DDBJ databases">
        <authorList>
            <person name="Tran Van P."/>
        </authorList>
    </citation>
    <scope>NUCLEOTIDE SEQUENCE</scope>
</reference>
<dbReference type="EMBL" id="CAJPEV010004006">
    <property type="protein sequence ID" value="CAG0900981.1"/>
    <property type="molecule type" value="Genomic_DNA"/>
</dbReference>
<keyword evidence="2" id="KW-1185">Reference proteome</keyword>
<dbReference type="Proteomes" id="UP000677054">
    <property type="component" value="Unassembled WGS sequence"/>
</dbReference>
<dbReference type="OrthoDB" id="6421972at2759"/>
<protein>
    <submittedName>
        <fullName evidence="1">Uncharacterized protein</fullName>
    </submittedName>
</protein>
<name>A0A7R9FR52_9CRUS</name>
<organism evidence="1">
    <name type="scientific">Darwinula stevensoni</name>
    <dbReference type="NCBI Taxonomy" id="69355"/>
    <lineage>
        <taxon>Eukaryota</taxon>
        <taxon>Metazoa</taxon>
        <taxon>Ecdysozoa</taxon>
        <taxon>Arthropoda</taxon>
        <taxon>Crustacea</taxon>
        <taxon>Oligostraca</taxon>
        <taxon>Ostracoda</taxon>
        <taxon>Podocopa</taxon>
        <taxon>Podocopida</taxon>
        <taxon>Darwinulocopina</taxon>
        <taxon>Darwinuloidea</taxon>
        <taxon>Darwinulidae</taxon>
        <taxon>Darwinula</taxon>
    </lineage>
</organism>
<accession>A0A7R9FR52</accession>
<gene>
    <name evidence="1" type="ORF">DSTB1V02_LOCUS11750</name>
</gene>
<proteinExistence type="predicted"/>
<sequence>MSALRLHGCELQENCSSREEWDGSLASTPIAFLHERCLWERILQRFRRSSVCHPDHQLINHHDTWKWRLGQDAGDLLRNIESELHSLQRRRDNELLHLAAQLYWLESRLRKEQLRLKSALQEKDRVIHQQHRSIHRLLVLHNKYFAQCKEDALDDDDSAVIMEEEQSCCHTANHQRLMRSVSDALECACIHRRRQKQRQGSEREWRGSRTPSDAFLTVTSKSKSVENLDVCHREGLWDSRGMTMTTTHALSRVDNTHRNVTKPKDVKRKRMNKMKSRSLEEIRIKLRDWVVRKTPSKS</sequence>